<accession>A0A0G9ML00</accession>
<name>A0A0G9ML00_9SPHN</name>
<dbReference type="EMBL" id="LBHC01000002">
    <property type="protein sequence ID" value="KLE31362.1"/>
    <property type="molecule type" value="Genomic_DNA"/>
</dbReference>
<dbReference type="Proteomes" id="UP000053070">
    <property type="component" value="Unassembled WGS sequence"/>
</dbReference>
<dbReference type="InterPro" id="IPR014966">
    <property type="entry name" value="FRG-dom"/>
</dbReference>
<organism evidence="2 3">
    <name type="scientific">Aurantiacibacter gangjinensis</name>
    <dbReference type="NCBI Taxonomy" id="502682"/>
    <lineage>
        <taxon>Bacteria</taxon>
        <taxon>Pseudomonadati</taxon>
        <taxon>Pseudomonadota</taxon>
        <taxon>Alphaproteobacteria</taxon>
        <taxon>Sphingomonadales</taxon>
        <taxon>Erythrobacteraceae</taxon>
        <taxon>Aurantiacibacter</taxon>
    </lineage>
</organism>
<gene>
    <name evidence="2" type="ORF">AAW01_07075</name>
</gene>
<dbReference type="RefSeq" id="WP_047006714.1">
    <property type="nucleotide sequence ID" value="NZ_CP018097.1"/>
</dbReference>
<feature type="domain" description="FRG" evidence="1">
    <location>
        <begin position="33"/>
        <end position="137"/>
    </location>
</feature>
<keyword evidence="3" id="KW-1185">Reference proteome</keyword>
<comment type="caution">
    <text evidence="2">The sequence shown here is derived from an EMBL/GenBank/DDBJ whole genome shotgun (WGS) entry which is preliminary data.</text>
</comment>
<dbReference type="AlphaFoldDB" id="A0A0G9ML00"/>
<dbReference type="OrthoDB" id="9816036at2"/>
<dbReference type="Pfam" id="PF08867">
    <property type="entry name" value="FRG"/>
    <property type="match status" value="1"/>
</dbReference>
<reference evidence="2 3" key="1">
    <citation type="submission" date="2015-04" db="EMBL/GenBank/DDBJ databases">
        <title>The draft genome sequence of Erythrobacr gangjinensis K7-2.</title>
        <authorList>
            <person name="Zhuang L."/>
            <person name="Liu Y."/>
            <person name="Shao Z."/>
        </authorList>
    </citation>
    <scope>NUCLEOTIDE SEQUENCE [LARGE SCALE GENOMIC DNA]</scope>
    <source>
        <strain evidence="2 3">K7-2</strain>
    </source>
</reference>
<proteinExistence type="predicted"/>
<evidence type="ECO:0000259" key="1">
    <source>
        <dbReference type="SMART" id="SM00901"/>
    </source>
</evidence>
<dbReference type="SMART" id="SM00901">
    <property type="entry name" value="FRG"/>
    <property type="match status" value="1"/>
</dbReference>
<sequence length="261" mass="29787">MRIQESDLFGKLDAPTSFNQLLSMILEPPKPKGNNVWMWRGHASIDWRIDSSAYRRLKTKTAKPTDRDIEWYEKSLIKRAKHRGYNFFDGHDLSDFDVLARLQHHGAATRLLDATRSALVGLFFACSTEPQKTGILLGFHSFTLGGYEGEPKPESYDDVVQGLAKFSHAVTWQPPDVSPRIAAQHSQFLYSAVSDNAMGSLRFEKEREDFLAIPIFPSIKEKSLTILRESFDIRDLTLFPDLDGFARSNASDQHPYSYARW</sequence>
<protein>
    <recommendedName>
        <fullName evidence="1">FRG domain-containing protein</fullName>
    </recommendedName>
</protein>
<dbReference type="PATRIC" id="fig|502682.8.peg.1442"/>
<evidence type="ECO:0000313" key="3">
    <source>
        <dbReference type="Proteomes" id="UP000053070"/>
    </source>
</evidence>
<evidence type="ECO:0000313" key="2">
    <source>
        <dbReference type="EMBL" id="KLE31362.1"/>
    </source>
</evidence>